<evidence type="ECO:0000256" key="10">
    <source>
        <dbReference type="ARBA" id="ARBA00023004"/>
    </source>
</evidence>
<dbReference type="Pfam" id="PF02445">
    <property type="entry name" value="NadA"/>
    <property type="match status" value="1"/>
</dbReference>
<evidence type="ECO:0000256" key="12">
    <source>
        <dbReference type="ARBA" id="ARBA00050125"/>
    </source>
</evidence>
<comment type="catalytic activity">
    <reaction evidence="12">
        <text>iminosuccinate + dihydroxyacetone phosphate = quinolinate + phosphate + 2 H2O + H(+)</text>
        <dbReference type="Rhea" id="RHEA:25888"/>
        <dbReference type="ChEBI" id="CHEBI:15377"/>
        <dbReference type="ChEBI" id="CHEBI:15378"/>
        <dbReference type="ChEBI" id="CHEBI:29959"/>
        <dbReference type="ChEBI" id="CHEBI:43474"/>
        <dbReference type="ChEBI" id="CHEBI:57642"/>
        <dbReference type="ChEBI" id="CHEBI:77875"/>
        <dbReference type="EC" id="2.5.1.72"/>
    </reaction>
    <physiologicalReaction direction="left-to-right" evidence="12">
        <dbReference type="Rhea" id="RHEA:25889"/>
    </physiologicalReaction>
</comment>
<evidence type="ECO:0000256" key="11">
    <source>
        <dbReference type="ARBA" id="ARBA00023014"/>
    </source>
</evidence>
<feature type="binding site" evidence="14">
    <location>
        <position position="219"/>
    </location>
    <ligand>
        <name>iminosuccinate</name>
        <dbReference type="ChEBI" id="CHEBI:77875"/>
    </ligand>
</feature>
<sequence length="307" mass="33912">MPDAAGIKQLTDKIIQLKQQRNAIILSHVYQRPEVQEIADFVGDSLELSRKAAGTDADVIVFCGVHFMAESAAILSPEKTVLLPEEDAGCPMADMVTAQDLRARKAETPGAVVVCYVNTSAEVKAECDIACTSANAVKVVGSLPADRPVIFVPDRNLGHYISSRTGREMILWEGYCNTHHRLTRDEVRKVQSEHPDALLLVHPECRPEVVELADHVASTTGMLRFARESEAGEFIIATEKGILHQFAKQCPGKKFYPASNKLICPNMKATTLEKVLRSLETLEPRVTVPEDIRERALNCLERMLAVQ</sequence>
<comment type="function">
    <text evidence="1 14">Catalyzes the condensation of iminoaspartate with dihydroxyacetone phosphate to form quinolinate.</text>
</comment>
<accession>A0A1I6DVA7</accession>
<evidence type="ECO:0000256" key="7">
    <source>
        <dbReference type="ARBA" id="ARBA00022642"/>
    </source>
</evidence>
<comment type="cofactor">
    <cofactor evidence="14">
        <name>[4Fe-4S] cluster</name>
        <dbReference type="ChEBI" id="CHEBI:49883"/>
    </cofactor>
    <text evidence="14">Binds 1 [4Fe-4S] cluster per subunit.</text>
</comment>
<name>A0A1I6DVA7_9FIRM</name>
<feature type="binding site" evidence="14">
    <location>
        <position position="176"/>
    </location>
    <ligand>
        <name>[4Fe-4S] cluster</name>
        <dbReference type="ChEBI" id="CHEBI:49883"/>
    </ligand>
</feature>
<organism evidence="15 16">
    <name type="scientific">Desulfoscipio geothermicus DSM 3669</name>
    <dbReference type="NCBI Taxonomy" id="1121426"/>
    <lineage>
        <taxon>Bacteria</taxon>
        <taxon>Bacillati</taxon>
        <taxon>Bacillota</taxon>
        <taxon>Clostridia</taxon>
        <taxon>Eubacteriales</taxon>
        <taxon>Desulfallaceae</taxon>
        <taxon>Desulfoscipio</taxon>
    </lineage>
</organism>
<reference evidence="16" key="1">
    <citation type="submission" date="2016-10" db="EMBL/GenBank/DDBJ databases">
        <authorList>
            <person name="Varghese N."/>
            <person name="Submissions S."/>
        </authorList>
    </citation>
    <scope>NUCLEOTIDE SEQUENCE [LARGE SCALE GENOMIC DNA]</scope>
    <source>
        <strain evidence="16">DSM 3669</strain>
    </source>
</reference>
<protein>
    <recommendedName>
        <fullName evidence="13 14">Quinolinate synthase</fullName>
        <ecNumber evidence="4 14">2.5.1.72</ecNumber>
    </recommendedName>
</protein>
<dbReference type="AlphaFoldDB" id="A0A1I6DVA7"/>
<dbReference type="GO" id="GO:0046872">
    <property type="term" value="F:metal ion binding"/>
    <property type="evidence" value="ECO:0007669"/>
    <property type="project" value="UniProtKB-KW"/>
</dbReference>
<dbReference type="SUPFAM" id="SSF142754">
    <property type="entry name" value="NadA-like"/>
    <property type="match status" value="1"/>
</dbReference>
<dbReference type="PANTHER" id="PTHR30573:SF0">
    <property type="entry name" value="QUINOLINATE SYNTHASE, CHLOROPLASTIC"/>
    <property type="match status" value="1"/>
</dbReference>
<dbReference type="GO" id="GO:0051539">
    <property type="term" value="F:4 iron, 4 sulfur cluster binding"/>
    <property type="evidence" value="ECO:0007669"/>
    <property type="project" value="UniProtKB-KW"/>
</dbReference>
<keyword evidence="9 14" id="KW-0479">Metal-binding</keyword>
<dbReference type="Proteomes" id="UP000199584">
    <property type="component" value="Unassembled WGS sequence"/>
</dbReference>
<dbReference type="NCBIfam" id="NF006878">
    <property type="entry name" value="PRK09375.1-2"/>
    <property type="match status" value="1"/>
</dbReference>
<keyword evidence="6 14" id="KW-0963">Cytoplasm</keyword>
<evidence type="ECO:0000256" key="14">
    <source>
        <dbReference type="HAMAP-Rule" id="MF_00568"/>
    </source>
</evidence>
<dbReference type="NCBIfam" id="TIGR00550">
    <property type="entry name" value="nadA"/>
    <property type="match status" value="1"/>
</dbReference>
<keyword evidence="8 14" id="KW-0808">Transferase</keyword>
<comment type="subcellular location">
    <subcellularLocation>
        <location evidence="2 14">Cytoplasm</location>
    </subcellularLocation>
</comment>
<feature type="binding site" evidence="14">
    <location>
        <position position="90"/>
    </location>
    <ligand>
        <name>[4Fe-4S] cluster</name>
        <dbReference type="ChEBI" id="CHEBI:49883"/>
    </ligand>
</feature>
<evidence type="ECO:0000256" key="6">
    <source>
        <dbReference type="ARBA" id="ARBA00022490"/>
    </source>
</evidence>
<keyword evidence="11 14" id="KW-0411">Iron-sulfur</keyword>
<keyword evidence="16" id="KW-1185">Reference proteome</keyword>
<dbReference type="GO" id="GO:0005737">
    <property type="term" value="C:cytoplasm"/>
    <property type="evidence" value="ECO:0007669"/>
    <property type="project" value="UniProtKB-SubCell"/>
</dbReference>
<dbReference type="NCBIfam" id="NF006879">
    <property type="entry name" value="PRK09375.1-4"/>
    <property type="match status" value="1"/>
</dbReference>
<dbReference type="GO" id="GO:0034628">
    <property type="term" value="P:'de novo' NAD+ biosynthetic process from L-aspartate"/>
    <property type="evidence" value="ECO:0007669"/>
    <property type="project" value="TreeGrafter"/>
</dbReference>
<feature type="binding site" evidence="14">
    <location>
        <position position="28"/>
    </location>
    <ligand>
        <name>iminosuccinate</name>
        <dbReference type="ChEBI" id="CHEBI:77875"/>
    </ligand>
</feature>
<dbReference type="UniPathway" id="UPA00253">
    <property type="reaction ID" value="UER00327"/>
</dbReference>
<dbReference type="InterPro" id="IPR023066">
    <property type="entry name" value="Quinolinate_synth_type2"/>
</dbReference>
<evidence type="ECO:0000256" key="5">
    <source>
        <dbReference type="ARBA" id="ARBA00022485"/>
    </source>
</evidence>
<evidence type="ECO:0000256" key="8">
    <source>
        <dbReference type="ARBA" id="ARBA00022679"/>
    </source>
</evidence>
<keyword evidence="10 14" id="KW-0408">Iron</keyword>
<proteinExistence type="inferred from homology"/>
<evidence type="ECO:0000313" key="16">
    <source>
        <dbReference type="Proteomes" id="UP000199584"/>
    </source>
</evidence>
<feature type="binding site" evidence="14">
    <location>
        <position position="133"/>
    </location>
    <ligand>
        <name>iminosuccinate</name>
        <dbReference type="ChEBI" id="CHEBI:77875"/>
    </ligand>
</feature>
<dbReference type="STRING" id="39060.SAMN05660706_11848"/>
<dbReference type="FunFam" id="3.40.50.10800:FF:000003">
    <property type="entry name" value="Quinolinate synthase A"/>
    <property type="match status" value="1"/>
</dbReference>
<dbReference type="PANTHER" id="PTHR30573">
    <property type="entry name" value="QUINOLINATE SYNTHETASE A"/>
    <property type="match status" value="1"/>
</dbReference>
<feature type="binding site" evidence="14">
    <location>
        <position position="45"/>
    </location>
    <ligand>
        <name>iminosuccinate</name>
        <dbReference type="ChEBI" id="CHEBI:77875"/>
    </ligand>
</feature>
<keyword evidence="5 14" id="KW-0004">4Fe-4S</keyword>
<evidence type="ECO:0000256" key="13">
    <source>
        <dbReference type="ARBA" id="ARBA00073059"/>
    </source>
</evidence>
<evidence type="ECO:0000256" key="1">
    <source>
        <dbReference type="ARBA" id="ARBA00003791"/>
    </source>
</evidence>
<evidence type="ECO:0000313" key="15">
    <source>
        <dbReference type="EMBL" id="SFR09297.1"/>
    </source>
</evidence>
<dbReference type="RefSeq" id="WP_245779746.1">
    <property type="nucleotide sequence ID" value="NZ_FOYM01000018.1"/>
</dbReference>
<dbReference type="InterPro" id="IPR036094">
    <property type="entry name" value="NadA_sf"/>
</dbReference>
<dbReference type="EC" id="2.5.1.72" evidence="4 14"/>
<feature type="binding site" evidence="14">
    <location>
        <position position="264"/>
    </location>
    <ligand>
        <name>[4Fe-4S] cluster</name>
        <dbReference type="ChEBI" id="CHEBI:49883"/>
    </ligand>
</feature>
<dbReference type="GO" id="GO:0008987">
    <property type="term" value="F:quinolinate synthetase A activity"/>
    <property type="evidence" value="ECO:0007669"/>
    <property type="project" value="UniProtKB-UniRule"/>
</dbReference>
<dbReference type="Gene3D" id="3.40.50.10800">
    <property type="entry name" value="NadA-like"/>
    <property type="match status" value="3"/>
</dbReference>
<comment type="similarity">
    <text evidence="14">Belongs to the quinolinate synthase family. Type 2 subfamily.</text>
</comment>
<evidence type="ECO:0000256" key="2">
    <source>
        <dbReference type="ARBA" id="ARBA00004496"/>
    </source>
</evidence>
<dbReference type="InterPro" id="IPR003473">
    <property type="entry name" value="NadA"/>
</dbReference>
<feature type="binding site" evidence="14">
    <location>
        <begin position="116"/>
        <end position="118"/>
    </location>
    <ligand>
        <name>iminosuccinate</name>
        <dbReference type="ChEBI" id="CHEBI:77875"/>
    </ligand>
</feature>
<dbReference type="HAMAP" id="MF_00568">
    <property type="entry name" value="NadA_type2"/>
    <property type="match status" value="1"/>
</dbReference>
<evidence type="ECO:0000256" key="4">
    <source>
        <dbReference type="ARBA" id="ARBA00012669"/>
    </source>
</evidence>
<gene>
    <name evidence="14" type="primary">nadA</name>
    <name evidence="15" type="ORF">SAMN05660706_11848</name>
</gene>
<dbReference type="FunFam" id="3.40.50.10800:FF:000001">
    <property type="entry name" value="Quinolinate synthase A"/>
    <property type="match status" value="1"/>
</dbReference>
<comment type="pathway">
    <text evidence="3 14">Cofactor biosynthesis; NAD(+) biosynthesis; quinolinate from iminoaspartate: step 1/1.</text>
</comment>
<feature type="binding site" evidence="14">
    <location>
        <begin position="202"/>
        <end position="204"/>
    </location>
    <ligand>
        <name>iminosuccinate</name>
        <dbReference type="ChEBI" id="CHEBI:77875"/>
    </ligand>
</feature>
<evidence type="ECO:0000256" key="9">
    <source>
        <dbReference type="ARBA" id="ARBA00022723"/>
    </source>
</evidence>
<evidence type="ECO:0000256" key="3">
    <source>
        <dbReference type="ARBA" id="ARBA00005065"/>
    </source>
</evidence>
<keyword evidence="7 14" id="KW-0662">Pyridine nucleotide biosynthesis</keyword>
<dbReference type="EMBL" id="FOYM01000018">
    <property type="protein sequence ID" value="SFR09297.1"/>
    <property type="molecule type" value="Genomic_DNA"/>
</dbReference>